<evidence type="ECO:0000313" key="2">
    <source>
        <dbReference type="Proteomes" id="UP000887159"/>
    </source>
</evidence>
<reference evidence="1" key="1">
    <citation type="submission" date="2020-08" db="EMBL/GenBank/DDBJ databases">
        <title>Multicomponent nature underlies the extraordinary mechanical properties of spider dragline silk.</title>
        <authorList>
            <person name="Kono N."/>
            <person name="Nakamura H."/>
            <person name="Mori M."/>
            <person name="Yoshida Y."/>
            <person name="Ohtoshi R."/>
            <person name="Malay A.D."/>
            <person name="Moran D.A.P."/>
            <person name="Tomita M."/>
            <person name="Numata K."/>
            <person name="Arakawa K."/>
        </authorList>
    </citation>
    <scope>NUCLEOTIDE SEQUENCE</scope>
</reference>
<keyword evidence="2" id="KW-1185">Reference proteome</keyword>
<sequence>MSSSLITSLAAASFNHSGGTSSTRYYHQTIAPSPACSSPPSLDIPKTLIVYKALLPVILINHQSGNSTTQEVPLQQDTITRRLRHPLPAHSILRCTIVPTNQDAPSPHRHQHQGL</sequence>
<protein>
    <submittedName>
        <fullName evidence="1">Uncharacterized protein</fullName>
    </submittedName>
</protein>
<comment type="caution">
    <text evidence="1">The sequence shown here is derived from an EMBL/GenBank/DDBJ whole genome shotgun (WGS) entry which is preliminary data.</text>
</comment>
<name>A0A8X7BCT2_TRICX</name>
<organism evidence="1 2">
    <name type="scientific">Trichonephila clavipes</name>
    <name type="common">Golden silk orbweaver</name>
    <name type="synonym">Nephila clavipes</name>
    <dbReference type="NCBI Taxonomy" id="2585209"/>
    <lineage>
        <taxon>Eukaryota</taxon>
        <taxon>Metazoa</taxon>
        <taxon>Ecdysozoa</taxon>
        <taxon>Arthropoda</taxon>
        <taxon>Chelicerata</taxon>
        <taxon>Arachnida</taxon>
        <taxon>Araneae</taxon>
        <taxon>Araneomorphae</taxon>
        <taxon>Entelegynae</taxon>
        <taxon>Araneoidea</taxon>
        <taxon>Nephilidae</taxon>
        <taxon>Trichonephila</taxon>
    </lineage>
</organism>
<dbReference type="AlphaFoldDB" id="A0A8X7BCT2"/>
<evidence type="ECO:0000313" key="1">
    <source>
        <dbReference type="EMBL" id="GFY25954.1"/>
    </source>
</evidence>
<gene>
    <name evidence="1" type="ORF">TNCV_1917041</name>
</gene>
<proteinExistence type="predicted"/>
<accession>A0A8X7BCT2</accession>
<dbReference type="EMBL" id="BMAU01021373">
    <property type="protein sequence ID" value="GFY25954.1"/>
    <property type="molecule type" value="Genomic_DNA"/>
</dbReference>
<dbReference type="Proteomes" id="UP000887159">
    <property type="component" value="Unassembled WGS sequence"/>
</dbReference>